<protein>
    <submittedName>
        <fullName evidence="1">Uncharacterized protein</fullName>
    </submittedName>
</protein>
<organism evidence="1 2">
    <name type="scientific">Trema orientale</name>
    <name type="common">Charcoal tree</name>
    <name type="synonym">Celtis orientalis</name>
    <dbReference type="NCBI Taxonomy" id="63057"/>
    <lineage>
        <taxon>Eukaryota</taxon>
        <taxon>Viridiplantae</taxon>
        <taxon>Streptophyta</taxon>
        <taxon>Embryophyta</taxon>
        <taxon>Tracheophyta</taxon>
        <taxon>Spermatophyta</taxon>
        <taxon>Magnoliopsida</taxon>
        <taxon>eudicotyledons</taxon>
        <taxon>Gunneridae</taxon>
        <taxon>Pentapetalae</taxon>
        <taxon>rosids</taxon>
        <taxon>fabids</taxon>
        <taxon>Rosales</taxon>
        <taxon>Cannabaceae</taxon>
        <taxon>Trema</taxon>
    </lineage>
</organism>
<comment type="caution">
    <text evidence="1">The sequence shown here is derived from an EMBL/GenBank/DDBJ whole genome shotgun (WGS) entry which is preliminary data.</text>
</comment>
<evidence type="ECO:0000313" key="2">
    <source>
        <dbReference type="Proteomes" id="UP000237000"/>
    </source>
</evidence>
<dbReference type="AlphaFoldDB" id="A0A2P5D9U1"/>
<gene>
    <name evidence="1" type="ORF">TorRG33x02_258040</name>
</gene>
<name>A0A2P5D9U1_TREOI</name>
<dbReference type="InParanoid" id="A0A2P5D9U1"/>
<keyword evidence="2" id="KW-1185">Reference proteome</keyword>
<dbReference type="EMBL" id="JXTC01000285">
    <property type="protein sequence ID" value="PON70050.1"/>
    <property type="molecule type" value="Genomic_DNA"/>
</dbReference>
<accession>A0A2P5D9U1</accession>
<reference evidence="2" key="1">
    <citation type="submission" date="2016-06" db="EMBL/GenBank/DDBJ databases">
        <title>Parallel loss of symbiosis genes in relatives of nitrogen-fixing non-legume Parasponia.</title>
        <authorList>
            <person name="Van Velzen R."/>
            <person name="Holmer R."/>
            <person name="Bu F."/>
            <person name="Rutten L."/>
            <person name="Van Zeijl A."/>
            <person name="Liu W."/>
            <person name="Santuari L."/>
            <person name="Cao Q."/>
            <person name="Sharma T."/>
            <person name="Shen D."/>
            <person name="Roswanjaya Y."/>
            <person name="Wardhani T."/>
            <person name="Kalhor M.S."/>
            <person name="Jansen J."/>
            <person name="Van den Hoogen J."/>
            <person name="Gungor B."/>
            <person name="Hartog M."/>
            <person name="Hontelez J."/>
            <person name="Verver J."/>
            <person name="Yang W.-C."/>
            <person name="Schijlen E."/>
            <person name="Repin R."/>
            <person name="Schilthuizen M."/>
            <person name="Schranz E."/>
            <person name="Heidstra R."/>
            <person name="Miyata K."/>
            <person name="Fedorova E."/>
            <person name="Kohlen W."/>
            <person name="Bisseling T."/>
            <person name="Smit S."/>
            <person name="Geurts R."/>
        </authorList>
    </citation>
    <scope>NUCLEOTIDE SEQUENCE [LARGE SCALE GENOMIC DNA]</scope>
    <source>
        <strain evidence="2">cv. RG33-2</strain>
    </source>
</reference>
<dbReference type="OrthoDB" id="10297696at2759"/>
<dbReference type="Proteomes" id="UP000237000">
    <property type="component" value="Unassembled WGS sequence"/>
</dbReference>
<dbReference type="PROSITE" id="PS51257">
    <property type="entry name" value="PROKAR_LIPOPROTEIN"/>
    <property type="match status" value="1"/>
</dbReference>
<proteinExistence type="predicted"/>
<evidence type="ECO:0000313" key="1">
    <source>
        <dbReference type="EMBL" id="PON70050.1"/>
    </source>
</evidence>
<sequence length="64" mass="6999">MDEDLTRAGQRGRCRSGLCLGSQIWVSCICAMAHESWFPRASETGLTSARAGCIMPGGLQIWRI</sequence>